<evidence type="ECO:0000313" key="1">
    <source>
        <dbReference type="EMBL" id="MBT1541295.1"/>
    </source>
</evidence>
<dbReference type="Proteomes" id="UP000709437">
    <property type="component" value="Unassembled WGS sequence"/>
</dbReference>
<dbReference type="AlphaFoldDB" id="A0A9Q2W2Z1"/>
<evidence type="ECO:0008006" key="3">
    <source>
        <dbReference type="Google" id="ProtNLM"/>
    </source>
</evidence>
<sequence length="102" mass="10802">MTRAVVSHGLSAHLEIRHVQLLVVPGNHDGNDAINGIPTDSEGVHRFDDRIGFLPRGWRARTTTGVTVAALGGANSIDVGARGQQLFEDSLRTGADIANLPP</sequence>
<protein>
    <recommendedName>
        <fullName evidence="3">Calcineurin-like phosphoesterase domain-containing protein</fullName>
    </recommendedName>
</protein>
<name>A0A9Q2W2Z1_9MICO</name>
<organism evidence="1 2">
    <name type="scientific">Curtobacterium flaccumfaciens pv. flaccumfaciens</name>
    <dbReference type="NCBI Taxonomy" id="138532"/>
    <lineage>
        <taxon>Bacteria</taxon>
        <taxon>Bacillati</taxon>
        <taxon>Actinomycetota</taxon>
        <taxon>Actinomycetes</taxon>
        <taxon>Micrococcales</taxon>
        <taxon>Microbacteriaceae</taxon>
        <taxon>Curtobacterium</taxon>
    </lineage>
</organism>
<evidence type="ECO:0000313" key="2">
    <source>
        <dbReference type="Proteomes" id="UP000709437"/>
    </source>
</evidence>
<proteinExistence type="predicted"/>
<gene>
    <name evidence="1" type="ORF">KK103_05920</name>
</gene>
<dbReference type="RefSeq" id="WP_042540086.1">
    <property type="nucleotide sequence ID" value="NZ_JAHEWX010000005.1"/>
</dbReference>
<reference evidence="1" key="1">
    <citation type="submission" date="2021-05" db="EMBL/GenBank/DDBJ databases">
        <title>Whole genome sequence of Curtobacterium flaccumfaciens pv. flaccumfaciens strain CFBP 3417.</title>
        <authorList>
            <person name="Osdaghi E."/>
            <person name="Taghouti G."/>
            <person name="Portier P."/>
            <person name="Fazliarab A."/>
            <person name="Taghavi S.M."/>
            <person name="Briand M."/>
            <person name="Le-Saux M."/>
            <person name="Jacques M.-A."/>
        </authorList>
    </citation>
    <scope>NUCLEOTIDE SEQUENCE</scope>
    <source>
        <strain evidence="1">CFBP 3417</strain>
    </source>
</reference>
<comment type="caution">
    <text evidence="1">The sequence shown here is derived from an EMBL/GenBank/DDBJ whole genome shotgun (WGS) entry which is preliminary data.</text>
</comment>
<accession>A0A9Q2W2Z1</accession>
<dbReference type="EMBL" id="JAHEWX010000005">
    <property type="protein sequence ID" value="MBT1541295.1"/>
    <property type="molecule type" value="Genomic_DNA"/>
</dbReference>